<dbReference type="EMBL" id="SWKV01000001">
    <property type="protein sequence ID" value="KAF3048338.1"/>
    <property type="molecule type" value="Genomic_DNA"/>
</dbReference>
<dbReference type="InterPro" id="IPR001650">
    <property type="entry name" value="Helicase_C-like"/>
</dbReference>
<dbReference type="InterPro" id="IPR008335">
    <property type="entry name" value="Mopterin_OxRdtase_euk"/>
</dbReference>
<dbReference type="InterPro" id="IPR039261">
    <property type="entry name" value="FNR_nucleotide-bd"/>
</dbReference>
<dbReference type="InterPro" id="IPR000572">
    <property type="entry name" value="OxRdtase_Mopterin-bd_dom"/>
</dbReference>
<evidence type="ECO:0000313" key="26">
    <source>
        <dbReference type="EMBL" id="KAF3048338.1"/>
    </source>
</evidence>
<dbReference type="GO" id="GO:0020037">
    <property type="term" value="F:heme binding"/>
    <property type="evidence" value="ECO:0007669"/>
    <property type="project" value="InterPro"/>
</dbReference>
<dbReference type="InterPro" id="IPR001433">
    <property type="entry name" value="OxRdtase_FAD/NAD-bd"/>
</dbReference>
<keyword evidence="13" id="KW-0067">ATP-binding</keyword>
<dbReference type="GO" id="GO:0016787">
    <property type="term" value="F:hydrolase activity"/>
    <property type="evidence" value="ECO:0007669"/>
    <property type="project" value="InterPro"/>
</dbReference>
<comment type="caution">
    <text evidence="26">The sequence shown here is derived from an EMBL/GenBank/DDBJ whole genome shotgun (WGS) entry which is preliminary data.</text>
</comment>
<dbReference type="PANTHER" id="PTHR47396">
    <property type="entry name" value="TYPE I RESTRICTION ENZYME ECOKI R PROTEIN"/>
    <property type="match status" value="1"/>
</dbReference>
<evidence type="ECO:0000256" key="3">
    <source>
        <dbReference type="ARBA" id="ARBA00001974"/>
    </source>
</evidence>
<dbReference type="FunFam" id="3.10.120.10:FF:000016">
    <property type="entry name" value="Nitrate reductase"/>
    <property type="match status" value="1"/>
</dbReference>
<evidence type="ECO:0000256" key="7">
    <source>
        <dbReference type="ARBA" id="ARBA00012673"/>
    </source>
</evidence>
<dbReference type="InterPro" id="IPR005066">
    <property type="entry name" value="MoCF_OxRdtse_dimer"/>
</dbReference>
<organism evidence="26 27">
    <name type="scientific">Didymella heteroderae</name>
    <dbReference type="NCBI Taxonomy" id="1769908"/>
    <lineage>
        <taxon>Eukaryota</taxon>
        <taxon>Fungi</taxon>
        <taxon>Dikarya</taxon>
        <taxon>Ascomycota</taxon>
        <taxon>Pezizomycotina</taxon>
        <taxon>Dothideomycetes</taxon>
        <taxon>Pleosporomycetidae</taxon>
        <taxon>Pleosporales</taxon>
        <taxon>Pleosporineae</taxon>
        <taxon>Didymellaceae</taxon>
        <taxon>Didymella</taxon>
    </lineage>
</organism>
<evidence type="ECO:0000256" key="13">
    <source>
        <dbReference type="ARBA" id="ARBA00022806"/>
    </source>
</evidence>
<dbReference type="InterPro" id="IPR036400">
    <property type="entry name" value="Cyt_B5-like_heme/steroid_sf"/>
</dbReference>
<dbReference type="Gene3D" id="2.60.40.650">
    <property type="match status" value="1"/>
</dbReference>
<evidence type="ECO:0000259" key="22">
    <source>
        <dbReference type="PROSITE" id="PS50255"/>
    </source>
</evidence>
<dbReference type="InterPro" id="IPR027417">
    <property type="entry name" value="P-loop_NTPase"/>
</dbReference>
<dbReference type="SUPFAM" id="SSF81296">
    <property type="entry name" value="E set domains"/>
    <property type="match status" value="1"/>
</dbReference>
<dbReference type="PROSITE" id="PS00191">
    <property type="entry name" value="CYTOCHROME_B5_1"/>
    <property type="match status" value="1"/>
</dbReference>
<dbReference type="Pfam" id="PF00271">
    <property type="entry name" value="Helicase_C"/>
    <property type="match status" value="1"/>
</dbReference>
<evidence type="ECO:0000259" key="23">
    <source>
        <dbReference type="PROSITE" id="PS51192"/>
    </source>
</evidence>
<dbReference type="Gene3D" id="2.40.30.10">
    <property type="entry name" value="Translation factors"/>
    <property type="match status" value="1"/>
</dbReference>
<evidence type="ECO:0000256" key="14">
    <source>
        <dbReference type="ARBA" id="ARBA00022827"/>
    </source>
</evidence>
<dbReference type="SMART" id="SM00490">
    <property type="entry name" value="HELICc"/>
    <property type="match status" value="1"/>
</dbReference>
<keyword evidence="14" id="KW-0274">FAD</keyword>
<dbReference type="InterPro" id="IPR014001">
    <property type="entry name" value="Helicase_ATP-bd"/>
</dbReference>
<evidence type="ECO:0000259" key="25">
    <source>
        <dbReference type="PROSITE" id="PS51384"/>
    </source>
</evidence>
<gene>
    <name evidence="26" type="ORF">E8E12_011703</name>
</gene>
<comment type="subunit">
    <text evidence="6">Homodimer.</text>
</comment>
<keyword evidence="16" id="KW-0560">Oxidoreductase</keyword>
<evidence type="ECO:0000256" key="6">
    <source>
        <dbReference type="ARBA" id="ARBA00011738"/>
    </source>
</evidence>
<dbReference type="PROSITE" id="PS51192">
    <property type="entry name" value="HELICASE_ATP_BIND_1"/>
    <property type="match status" value="1"/>
</dbReference>
<dbReference type="GO" id="GO:0042128">
    <property type="term" value="P:nitrate assimilation"/>
    <property type="evidence" value="ECO:0007669"/>
    <property type="project" value="UniProtKB-KW"/>
</dbReference>
<comment type="catalytic activity">
    <reaction evidence="20">
        <text>nitrite + NADP(+) + H2O = nitrate + NADPH + H(+)</text>
        <dbReference type="Rhea" id="RHEA:19061"/>
        <dbReference type="ChEBI" id="CHEBI:15377"/>
        <dbReference type="ChEBI" id="CHEBI:15378"/>
        <dbReference type="ChEBI" id="CHEBI:16301"/>
        <dbReference type="ChEBI" id="CHEBI:17632"/>
        <dbReference type="ChEBI" id="CHEBI:57783"/>
        <dbReference type="ChEBI" id="CHEBI:58349"/>
        <dbReference type="EC" id="1.7.1.3"/>
    </reaction>
</comment>
<reference evidence="26" key="1">
    <citation type="submission" date="2019-04" db="EMBL/GenBank/DDBJ databases">
        <title>Sequencing of skin fungus with MAO and IRED activity.</title>
        <authorList>
            <person name="Marsaioli A.J."/>
            <person name="Bonatto J.M.C."/>
            <person name="Reis Junior O."/>
        </authorList>
    </citation>
    <scope>NUCLEOTIDE SEQUENCE</scope>
    <source>
        <strain evidence="26">28M1</strain>
    </source>
</reference>
<dbReference type="InterPro" id="IPR014756">
    <property type="entry name" value="Ig_E-set"/>
</dbReference>
<feature type="domain" description="FAD-binding FR-type" evidence="25">
    <location>
        <begin position="1300"/>
        <end position="1417"/>
    </location>
</feature>
<evidence type="ECO:0000256" key="18">
    <source>
        <dbReference type="ARBA" id="ARBA00023063"/>
    </source>
</evidence>
<dbReference type="InterPro" id="IPR018506">
    <property type="entry name" value="Cyt_B5_heme-BS"/>
</dbReference>
<dbReference type="SUPFAM" id="SSF56524">
    <property type="entry name" value="Oxidoreductase molybdopterin-binding domain"/>
    <property type="match status" value="1"/>
</dbReference>
<keyword evidence="12" id="KW-0479">Metal-binding</keyword>
<name>A0A9P5C793_9PLEO</name>
<dbReference type="InterPro" id="IPR022407">
    <property type="entry name" value="OxRdtase_Mopterin_BS"/>
</dbReference>
<proteinExistence type="inferred from homology"/>
<keyword evidence="17" id="KW-0408">Iron</keyword>
<evidence type="ECO:0000313" key="27">
    <source>
        <dbReference type="Proteomes" id="UP000758155"/>
    </source>
</evidence>
<feature type="region of interest" description="Disordered" evidence="21">
    <location>
        <begin position="626"/>
        <end position="728"/>
    </location>
</feature>
<comment type="cofactor">
    <cofactor evidence="2">
        <name>heme</name>
        <dbReference type="ChEBI" id="CHEBI:30413"/>
    </cofactor>
</comment>
<comment type="function">
    <text evidence="4">Nitrate reductase is a key enzyme involved in the first step of nitrate assimilation in plants, fungi and bacteria.</text>
</comment>
<dbReference type="InterPro" id="IPR050742">
    <property type="entry name" value="Helicase_Restrict-Modif_Enz"/>
</dbReference>
<evidence type="ECO:0000256" key="2">
    <source>
        <dbReference type="ARBA" id="ARBA00001971"/>
    </source>
</evidence>
<evidence type="ECO:0000256" key="16">
    <source>
        <dbReference type="ARBA" id="ARBA00023002"/>
    </source>
</evidence>
<dbReference type="SMART" id="SM01117">
    <property type="entry name" value="Cyt-b5"/>
    <property type="match status" value="1"/>
</dbReference>
<evidence type="ECO:0000256" key="19">
    <source>
        <dbReference type="ARBA" id="ARBA00023157"/>
    </source>
</evidence>
<dbReference type="Pfam" id="PF03404">
    <property type="entry name" value="Mo-co_dimer"/>
    <property type="match status" value="1"/>
</dbReference>
<dbReference type="GO" id="GO:0036121">
    <property type="term" value="F:double-stranded DNA helicase activity"/>
    <property type="evidence" value="ECO:0007669"/>
    <property type="project" value="TreeGrafter"/>
</dbReference>
<dbReference type="SUPFAM" id="SSF52540">
    <property type="entry name" value="P-loop containing nucleoside triphosphate hydrolases"/>
    <property type="match status" value="1"/>
</dbReference>
<dbReference type="Gene3D" id="3.10.120.10">
    <property type="entry name" value="Cytochrome b5-like heme/steroid binding domain"/>
    <property type="match status" value="1"/>
</dbReference>
<evidence type="ECO:0000256" key="5">
    <source>
        <dbReference type="ARBA" id="ARBA00006253"/>
    </source>
</evidence>
<dbReference type="GO" id="GO:0005524">
    <property type="term" value="F:ATP binding"/>
    <property type="evidence" value="ECO:0007669"/>
    <property type="project" value="InterPro"/>
</dbReference>
<dbReference type="GO" id="GO:0061749">
    <property type="term" value="F:forked DNA-dependent helicase activity"/>
    <property type="evidence" value="ECO:0007669"/>
    <property type="project" value="TreeGrafter"/>
</dbReference>
<dbReference type="GO" id="GO:0032042">
    <property type="term" value="P:mitochondrial DNA metabolic process"/>
    <property type="evidence" value="ECO:0007669"/>
    <property type="project" value="TreeGrafter"/>
</dbReference>
<evidence type="ECO:0000256" key="15">
    <source>
        <dbReference type="ARBA" id="ARBA00022857"/>
    </source>
</evidence>
<dbReference type="InterPro" id="IPR008333">
    <property type="entry name" value="Cbr1-like_FAD-bd_dom"/>
</dbReference>
<evidence type="ECO:0000256" key="20">
    <source>
        <dbReference type="ARBA" id="ARBA00049155"/>
    </source>
</evidence>
<evidence type="ECO:0000256" key="21">
    <source>
        <dbReference type="SAM" id="MobiDB-lite"/>
    </source>
</evidence>
<dbReference type="Pfam" id="PF00173">
    <property type="entry name" value="Cyt-b5"/>
    <property type="match status" value="1"/>
</dbReference>
<evidence type="ECO:0000256" key="11">
    <source>
        <dbReference type="ARBA" id="ARBA00022630"/>
    </source>
</evidence>
<dbReference type="GO" id="GO:0030151">
    <property type="term" value="F:molybdenum ion binding"/>
    <property type="evidence" value="ECO:0007669"/>
    <property type="project" value="InterPro"/>
</dbReference>
<dbReference type="Gene3D" id="3.90.420.10">
    <property type="entry name" value="Oxidoreductase, molybdopterin-binding domain"/>
    <property type="match status" value="1"/>
</dbReference>
<dbReference type="Proteomes" id="UP000758155">
    <property type="component" value="Unassembled WGS sequence"/>
</dbReference>
<keyword evidence="9" id="KW-0500">Molybdenum</keyword>
<dbReference type="OrthoDB" id="432685at2759"/>
<evidence type="ECO:0000256" key="10">
    <source>
        <dbReference type="ARBA" id="ARBA00022617"/>
    </source>
</evidence>
<dbReference type="Pfam" id="PF04851">
    <property type="entry name" value="ResIII"/>
    <property type="match status" value="1"/>
</dbReference>
<dbReference type="PROSITE" id="PS00559">
    <property type="entry name" value="MOLYBDOPTERIN_EUK"/>
    <property type="match status" value="1"/>
</dbReference>
<keyword evidence="27" id="KW-1185">Reference proteome</keyword>
<dbReference type="GO" id="GO:0005759">
    <property type="term" value="C:mitochondrial matrix"/>
    <property type="evidence" value="ECO:0007669"/>
    <property type="project" value="TreeGrafter"/>
</dbReference>
<dbReference type="InterPro" id="IPR001199">
    <property type="entry name" value="Cyt_B5-like_heme/steroid-bd"/>
</dbReference>
<dbReference type="InterPro" id="IPR006935">
    <property type="entry name" value="Helicase/UvrB_N"/>
</dbReference>
<dbReference type="Gene3D" id="3.40.50.300">
    <property type="entry name" value="P-loop containing nucleotide triphosphate hydrolases"/>
    <property type="match status" value="2"/>
</dbReference>
<dbReference type="GO" id="GO:0070125">
    <property type="term" value="P:mitochondrial translational elongation"/>
    <property type="evidence" value="ECO:0007669"/>
    <property type="project" value="TreeGrafter"/>
</dbReference>
<dbReference type="SUPFAM" id="SSF52343">
    <property type="entry name" value="Ferredoxin reductase-like, C-terminal NADP-linked domain"/>
    <property type="match status" value="1"/>
</dbReference>
<dbReference type="CDD" id="cd18032">
    <property type="entry name" value="DEXHc_RE_I_III_res"/>
    <property type="match status" value="1"/>
</dbReference>
<dbReference type="GO" id="GO:0050464">
    <property type="term" value="F:nitrate reductase (NADPH) activity"/>
    <property type="evidence" value="ECO:0007669"/>
    <property type="project" value="UniProtKB-EC"/>
</dbReference>
<keyword evidence="15" id="KW-0521">NADP</keyword>
<dbReference type="GO" id="GO:0000403">
    <property type="term" value="F:Y-form DNA binding"/>
    <property type="evidence" value="ECO:0007669"/>
    <property type="project" value="TreeGrafter"/>
</dbReference>
<dbReference type="PRINTS" id="PR00407">
    <property type="entry name" value="EUMOPTERIN"/>
</dbReference>
<dbReference type="GO" id="GO:0043546">
    <property type="term" value="F:molybdopterin cofactor binding"/>
    <property type="evidence" value="ECO:0007669"/>
    <property type="project" value="InterPro"/>
</dbReference>
<dbReference type="CDD" id="cd06183">
    <property type="entry name" value="cyt_b5_reduct_like"/>
    <property type="match status" value="1"/>
</dbReference>
<evidence type="ECO:0000256" key="4">
    <source>
        <dbReference type="ARBA" id="ARBA00003838"/>
    </source>
</evidence>
<feature type="domain" description="Helicase ATP-binding" evidence="23">
    <location>
        <begin position="65"/>
        <end position="231"/>
    </location>
</feature>
<dbReference type="PROSITE" id="PS50255">
    <property type="entry name" value="CYTOCHROME_B5_2"/>
    <property type="match status" value="1"/>
</dbReference>
<dbReference type="CDD" id="cd18799">
    <property type="entry name" value="SF2_C_EcoAI-like"/>
    <property type="match status" value="1"/>
</dbReference>
<comment type="cofactor">
    <cofactor evidence="3">
        <name>FAD</name>
        <dbReference type="ChEBI" id="CHEBI:57692"/>
    </cofactor>
</comment>
<evidence type="ECO:0000256" key="12">
    <source>
        <dbReference type="ARBA" id="ARBA00022723"/>
    </source>
</evidence>
<dbReference type="Pfam" id="PF00970">
    <property type="entry name" value="FAD_binding_6"/>
    <property type="match status" value="1"/>
</dbReference>
<keyword evidence="13" id="KW-0547">Nucleotide-binding</keyword>
<keyword evidence="13" id="KW-0378">Hydrolase</keyword>
<dbReference type="PRINTS" id="PR00406">
    <property type="entry name" value="CYTB5RDTASE"/>
</dbReference>
<evidence type="ECO:0000256" key="1">
    <source>
        <dbReference type="ARBA" id="ARBA00001924"/>
    </source>
</evidence>
<dbReference type="Pfam" id="PF00175">
    <property type="entry name" value="NAD_binding_1"/>
    <property type="match status" value="1"/>
</dbReference>
<dbReference type="Gene3D" id="3.40.50.80">
    <property type="entry name" value="Nucleotide-binding domain of ferredoxin-NADP reductase (FNR) module"/>
    <property type="match status" value="1"/>
</dbReference>
<comment type="similarity">
    <text evidence="5">Belongs to the nitrate reductase family.</text>
</comment>
<keyword evidence="18" id="KW-0534">Nitrate assimilation</keyword>
<feature type="domain" description="Cytochrome b5 heme-binding" evidence="22">
    <location>
        <begin position="1198"/>
        <end position="1273"/>
    </location>
</feature>
<dbReference type="EC" id="1.7.1.3" evidence="7"/>
<accession>A0A9P5C793</accession>
<dbReference type="PROSITE" id="PS51194">
    <property type="entry name" value="HELICASE_CTER"/>
    <property type="match status" value="1"/>
</dbReference>
<dbReference type="InterPro" id="IPR017938">
    <property type="entry name" value="Riboflavin_synthase-like_b-brl"/>
</dbReference>
<dbReference type="PROSITE" id="PS51384">
    <property type="entry name" value="FAD_FR"/>
    <property type="match status" value="1"/>
</dbReference>
<protein>
    <recommendedName>
        <fullName evidence="8">Nitrate reductase [NADPH]</fullName>
        <ecNumber evidence="7">1.7.1.3</ecNumber>
    </recommendedName>
</protein>
<evidence type="ECO:0000256" key="9">
    <source>
        <dbReference type="ARBA" id="ARBA00022505"/>
    </source>
</evidence>
<evidence type="ECO:0000256" key="17">
    <source>
        <dbReference type="ARBA" id="ARBA00023004"/>
    </source>
</evidence>
<dbReference type="SUPFAM" id="SSF63380">
    <property type="entry name" value="Riboflavin synthase domain-like"/>
    <property type="match status" value="1"/>
</dbReference>
<evidence type="ECO:0000256" key="8">
    <source>
        <dbReference type="ARBA" id="ARBA00015499"/>
    </source>
</evidence>
<keyword evidence="13" id="KW-0347">Helicase</keyword>
<dbReference type="InterPro" id="IPR036374">
    <property type="entry name" value="OxRdtase_Mopterin-bd_sf"/>
</dbReference>
<keyword evidence="19" id="KW-1015">Disulfide bond</keyword>
<dbReference type="PANTHER" id="PTHR47396:SF1">
    <property type="entry name" value="ATP-DEPENDENT HELICASE IRC3-RELATED"/>
    <property type="match status" value="1"/>
</dbReference>
<feature type="compositionally biased region" description="Polar residues" evidence="21">
    <location>
        <begin position="646"/>
        <end position="660"/>
    </location>
</feature>
<sequence>MWRVLRHALRHCRQTGLVSVRAPIRYASRARRLPAAAPPPPPTAVAPPKIQLREYQEECIQAVLSYLQAGHKRLGVSLATGSGKTVIFTHLIDRMPAVGDASQTLILAHRRELVEQAARHCTLAYPDKHVEIELGNNHASGAADITVASVQSITSGDRLHKFDPSRFKLVLVDEAHHIVSPTYLEVLEHFGLRHASDWTNSHAPALVGVSATFSRFDGRKLGAVIDHIVYHRDYVDMIEENWLSDVVFTTVEMKADLTKLGSGANGDFQTAALSKAINTAETNELVVKAWSTKAKGRNATLIFCVDLSHVTNLTSKFREYGIDAQFVTGDTPPKIRSARIDSFRNGDFPVLLNCGVFTEGTDIPNIDCVLLARPTKSRNLLVQMIGRGMRLHKGKENCHIIDMVAALSTGVVSTPTLFGLDPGEIVEKADTKTLNELKERKETEKLRQQEAAALKHRTLSKKLPGAITFTDYDSVHDLIADTSGDQYIRNLSQYAWVGAGEGKFILTTNSGNYIIIEPSDTAEGCFRAKFYRRLPRAETIKSPYAAPRTIAEGESFEHVVHAADTFAKDVFEHIWIAWKMPWRRGPASKAQVDFLNKTRPKEDQLKTSDLTKGKAGDMITRLKHGAKGRYSKAASKMRGEMRTKQRAQTIQKKLSGQVQHDMSEVAAEKAGVPLPPPTEVQPKAQAASSPVKLPPTPPETDFDSDDSKSTTSTAPTELDFPLPPPSGKPQVLDIDKPTPDAHVPRDPRLIRLTGVHPFNCEGPLSELYNEGFLTSPDLFYVRNHGAVPEVQDSECMDWEFSVEGLVQNPLKITLRDLLQEYENVTYPITLVCAGNRRKEQNQVRKSKGFSWGAAGVSTALFTGVVMKDVIERAKPLRKAKYVCMEGADKLPNGYYGTSVKLNWVMDPNRGIMLAHKMNGEPLTPDHGKPLRAVIPGQIGGRSVKWIKRIIVTAEPSDNWYHIYDNRVLPTMVDPDESAKNPKWWMDERYAIYDLSPNAATAFPAHEEKLEVASAPETYNVRGYAYSGGGRRVTRCEVSLDKGKTWRLANIDYAEDRYRAYEDKTLFGGRLDMDWRETSFCWCFWNLDIAVSELADANDILVRAMDEAMCIMPRDMYWSVLGMMNNPWYRIAIQNDNGTLMFEHPTQPALMPGGWMERVKKAGGNLTNGHWGEAMAGEEPQHGAIEDAKEIKMTKDGVDKTIDLDELQKHDKADSPWFVVNGEVYDGTPFLEGHPGGAQSIVSAAALDATDEFMAIHSETAKAMMPDYHIGTLSASARKTLEVGEPTSESTDPRPVFLDARTWRKSLLYSKRTVSSDCRIFTFKLDFDTQSLGLPTGQHLMLRLRDPVTREAIIRSYTPLSETSKKGFLDVLIKIYPDVPAGEGRAAREGGKMTKALDAIPTGHWVDMKGPIGKFEYLGRGLCSINAKQREVKRFIMICGGSGITPIFQVLRAVIQDKEDATHCTLLNGNRLIEDILCKAELDQWQGKNEDRLKILYTLTQGPEDWQGLRGRIAGPLLEKHCQRDQGTMVLVCGPEPLEKSVKSWLLGAGWAEEDLLFF</sequence>
<comment type="cofactor">
    <cofactor evidence="1">
        <name>Mo-molybdopterin</name>
        <dbReference type="ChEBI" id="CHEBI:71302"/>
    </cofactor>
</comment>
<dbReference type="SUPFAM" id="SSF55856">
    <property type="entry name" value="Cytochrome b5-like heme/steroid binding domain"/>
    <property type="match status" value="1"/>
</dbReference>
<dbReference type="Pfam" id="PF00174">
    <property type="entry name" value="Oxidored_molyb"/>
    <property type="match status" value="1"/>
</dbReference>
<keyword evidence="11" id="KW-0285">Flavoprotein</keyword>
<dbReference type="PRINTS" id="PR00363">
    <property type="entry name" value="CYTOCHROMEB5"/>
</dbReference>
<dbReference type="InterPro" id="IPR017927">
    <property type="entry name" value="FAD-bd_FR_type"/>
</dbReference>
<feature type="domain" description="Helicase C-terminal" evidence="24">
    <location>
        <begin position="286"/>
        <end position="460"/>
    </location>
</feature>
<dbReference type="FunFam" id="3.90.420.10:FF:000005">
    <property type="entry name" value="Nitrate reductase"/>
    <property type="match status" value="1"/>
</dbReference>
<dbReference type="SMART" id="SM00487">
    <property type="entry name" value="DEXDc"/>
    <property type="match status" value="1"/>
</dbReference>
<keyword evidence="10" id="KW-0349">Heme</keyword>
<evidence type="ECO:0000259" key="24">
    <source>
        <dbReference type="PROSITE" id="PS51194"/>
    </source>
</evidence>